<keyword evidence="2" id="KW-1185">Reference proteome</keyword>
<dbReference type="Proteomes" id="UP000789831">
    <property type="component" value="Unassembled WGS sequence"/>
</dbReference>
<feature type="non-terminal residue" evidence="1">
    <location>
        <position position="140"/>
    </location>
</feature>
<proteinExistence type="predicted"/>
<organism evidence="1 2">
    <name type="scientific">Ambispora gerdemannii</name>
    <dbReference type="NCBI Taxonomy" id="144530"/>
    <lineage>
        <taxon>Eukaryota</taxon>
        <taxon>Fungi</taxon>
        <taxon>Fungi incertae sedis</taxon>
        <taxon>Mucoromycota</taxon>
        <taxon>Glomeromycotina</taxon>
        <taxon>Glomeromycetes</taxon>
        <taxon>Archaeosporales</taxon>
        <taxon>Ambisporaceae</taxon>
        <taxon>Ambispora</taxon>
    </lineage>
</organism>
<protein>
    <submittedName>
        <fullName evidence="1">13282_t:CDS:1</fullName>
    </submittedName>
</protein>
<gene>
    <name evidence="1" type="ORF">AGERDE_LOCUS8201</name>
</gene>
<sequence length="140" mass="16046">MRKLQVIKVLSLKHNEEGLAFGDLVRNQNCLEKLFINIANGEGLKGLTKIQLDAEITFSFQQVLYFYSTFKVNRHTENLTISKQLKHFTIRDTSLSISNMTSIIKGADENLHELYASNWQSATSQIIECISQHYQNLVLL</sequence>
<dbReference type="AlphaFoldDB" id="A0A9N9G7F5"/>
<name>A0A9N9G7F5_9GLOM</name>
<dbReference type="EMBL" id="CAJVPL010001674">
    <property type="protein sequence ID" value="CAG8582628.1"/>
    <property type="molecule type" value="Genomic_DNA"/>
</dbReference>
<evidence type="ECO:0000313" key="2">
    <source>
        <dbReference type="Proteomes" id="UP000789831"/>
    </source>
</evidence>
<comment type="caution">
    <text evidence="1">The sequence shown here is derived from an EMBL/GenBank/DDBJ whole genome shotgun (WGS) entry which is preliminary data.</text>
</comment>
<evidence type="ECO:0000313" key="1">
    <source>
        <dbReference type="EMBL" id="CAG8582628.1"/>
    </source>
</evidence>
<reference evidence="1" key="1">
    <citation type="submission" date="2021-06" db="EMBL/GenBank/DDBJ databases">
        <authorList>
            <person name="Kallberg Y."/>
            <person name="Tangrot J."/>
            <person name="Rosling A."/>
        </authorList>
    </citation>
    <scope>NUCLEOTIDE SEQUENCE</scope>
    <source>
        <strain evidence="1">MT106</strain>
    </source>
</reference>
<accession>A0A9N9G7F5</accession>